<name>A0A4Y6UZV5_SACBS</name>
<evidence type="ECO:0000313" key="2">
    <source>
        <dbReference type="Proteomes" id="UP000316968"/>
    </source>
</evidence>
<dbReference type="RefSeq" id="WP_141448612.1">
    <property type="nucleotide sequence ID" value="NZ_CP041217.1"/>
</dbReference>
<dbReference type="OrthoDB" id="9808343at2"/>
<accession>A0A4Y6UZV5</accession>
<protein>
    <submittedName>
        <fullName evidence="1">Uncharacterized protein</fullName>
    </submittedName>
</protein>
<reference evidence="1 2" key="1">
    <citation type="submission" date="2019-06" db="EMBL/GenBank/DDBJ databases">
        <title>Saccharibacillus brassicae sp. nov., an endophytic bacterium isolated from Chinese cabbage seeds (Brassica pekinensis).</title>
        <authorList>
            <person name="Jiang L."/>
            <person name="Lee J."/>
            <person name="Kim S.W."/>
        </authorList>
    </citation>
    <scope>NUCLEOTIDE SEQUENCE [LARGE SCALE GENOMIC DNA]</scope>
    <source>
        <strain evidence="2">KCTC 43072 / ATSA2</strain>
    </source>
</reference>
<evidence type="ECO:0000313" key="1">
    <source>
        <dbReference type="EMBL" id="QDH22068.1"/>
    </source>
</evidence>
<gene>
    <name evidence="1" type="ORF">FFV09_15180</name>
</gene>
<dbReference type="EMBL" id="CP041217">
    <property type="protein sequence ID" value="QDH22068.1"/>
    <property type="molecule type" value="Genomic_DNA"/>
</dbReference>
<sequence length="140" mass="15406">MKLTAIVKSAGRKRGVAGREFDLPGMPRTLRELIDQTVRLMVAQFEEKLAGDHLLPYLTEQQVEEGAQRGKVGFGAVYGGKSPDAEQAVSAAVLGFEDGLYRVFVRQEEVTGLDVPLTLADGDEVIFMRFTMLAGGFWNR</sequence>
<proteinExistence type="predicted"/>
<organism evidence="1 2">
    <name type="scientific">Saccharibacillus brassicae</name>
    <dbReference type="NCBI Taxonomy" id="2583377"/>
    <lineage>
        <taxon>Bacteria</taxon>
        <taxon>Bacillati</taxon>
        <taxon>Bacillota</taxon>
        <taxon>Bacilli</taxon>
        <taxon>Bacillales</taxon>
        <taxon>Paenibacillaceae</taxon>
        <taxon>Saccharibacillus</taxon>
    </lineage>
</organism>
<keyword evidence="2" id="KW-1185">Reference proteome</keyword>
<dbReference type="AlphaFoldDB" id="A0A4Y6UZV5"/>
<dbReference type="Proteomes" id="UP000316968">
    <property type="component" value="Chromosome"/>
</dbReference>
<dbReference type="KEGG" id="saca:FFV09_15180"/>